<dbReference type="InterPro" id="IPR036366">
    <property type="entry name" value="PGBDSf"/>
</dbReference>
<dbReference type="InterPro" id="IPR023347">
    <property type="entry name" value="Lysozyme_dom_sf"/>
</dbReference>
<accession>A0A178M7Z1</accession>
<evidence type="ECO:0000259" key="3">
    <source>
        <dbReference type="Pfam" id="PF01471"/>
    </source>
</evidence>
<dbReference type="EMBL" id="LWQU01000193">
    <property type="protein sequence ID" value="OAN44653.1"/>
    <property type="molecule type" value="Genomic_DNA"/>
</dbReference>
<evidence type="ECO:0000256" key="1">
    <source>
        <dbReference type="ARBA" id="ARBA00022529"/>
    </source>
</evidence>
<sequence length="273" mass="29653">MVAFPLSQGQDGPDIVTLQQALNRMGALISEDGDFGKGTAAAVRYAQTVLGLEPTGTVDAALWNRLMTQPEPSPLLPTRGITFIATEEIGSRTRYEQAYCHPVWPGGDSGITIGIGFDLRFADQATFGRAWGKLNQDVQNALIPWLGKQGSQAGADGLKNVVVPYDLAWPVYCADTIPVYVDRTEDAFPGADMLPGLCRSALVSLVYNRGPSLKGDRRVEMRAIRDLVQAGDPASLAQVPAQFEQMKKLWPEGNGLRDRRGREAKLWADGLPK</sequence>
<evidence type="ECO:0000313" key="5">
    <source>
        <dbReference type="Proteomes" id="UP000078543"/>
    </source>
</evidence>
<evidence type="ECO:0000256" key="2">
    <source>
        <dbReference type="ARBA" id="ARBA00022638"/>
    </source>
</evidence>
<dbReference type="SUPFAM" id="SSF47090">
    <property type="entry name" value="PGBD-like"/>
    <property type="match status" value="1"/>
</dbReference>
<dbReference type="GO" id="GO:0042742">
    <property type="term" value="P:defense response to bacterium"/>
    <property type="evidence" value="ECO:0007669"/>
    <property type="project" value="UniProtKB-KW"/>
</dbReference>
<dbReference type="Proteomes" id="UP000078543">
    <property type="component" value="Unassembled WGS sequence"/>
</dbReference>
<dbReference type="InterPro" id="IPR036365">
    <property type="entry name" value="PGBD-like_sf"/>
</dbReference>
<dbReference type="RefSeq" id="WP_068504387.1">
    <property type="nucleotide sequence ID" value="NZ_LWQU01000193.1"/>
</dbReference>
<dbReference type="Gene3D" id="1.10.101.10">
    <property type="entry name" value="PGBD-like superfamily/PGBD"/>
    <property type="match status" value="1"/>
</dbReference>
<organism evidence="4 5">
    <name type="scientific">Magnetospirillum moscoviense</name>
    <dbReference type="NCBI Taxonomy" id="1437059"/>
    <lineage>
        <taxon>Bacteria</taxon>
        <taxon>Pseudomonadati</taxon>
        <taxon>Pseudomonadota</taxon>
        <taxon>Alphaproteobacteria</taxon>
        <taxon>Rhodospirillales</taxon>
        <taxon>Rhodospirillaceae</taxon>
        <taxon>Magnetospirillum</taxon>
    </lineage>
</organism>
<dbReference type="Pfam" id="PF01471">
    <property type="entry name" value="PG_binding_1"/>
    <property type="match status" value="1"/>
</dbReference>
<dbReference type="AlphaFoldDB" id="A0A178M7Z1"/>
<keyword evidence="1" id="KW-0929">Antimicrobial</keyword>
<dbReference type="Gene3D" id="1.10.530.40">
    <property type="match status" value="1"/>
</dbReference>
<keyword evidence="2" id="KW-0081">Bacteriolytic enzyme</keyword>
<proteinExistence type="predicted"/>
<dbReference type="GO" id="GO:0003796">
    <property type="term" value="F:lysozyme activity"/>
    <property type="evidence" value="ECO:0007669"/>
    <property type="project" value="InterPro"/>
</dbReference>
<reference evidence="4 5" key="1">
    <citation type="submission" date="2016-04" db="EMBL/GenBank/DDBJ databases">
        <title>Draft genome sequence of freshwater magnetotactic bacteria Magnetospirillum marisnigri SP-1 and Magnetospirillum moscoviense BB-1.</title>
        <authorList>
            <person name="Koziaeva V."/>
            <person name="Dziuba M.V."/>
            <person name="Ivanov T.M."/>
            <person name="Kuznetsov B."/>
            <person name="Grouzdev D.S."/>
        </authorList>
    </citation>
    <scope>NUCLEOTIDE SEQUENCE [LARGE SCALE GENOMIC DNA]</scope>
    <source>
        <strain evidence="4 5">BB-1</strain>
    </source>
</reference>
<gene>
    <name evidence="4" type="ORF">A6A05_17320</name>
</gene>
<dbReference type="InterPro" id="IPR002477">
    <property type="entry name" value="Peptidoglycan-bd-like"/>
</dbReference>
<dbReference type="STRING" id="1437059.A6A05_17320"/>
<protein>
    <recommendedName>
        <fullName evidence="3">Peptidoglycan binding-like domain-containing protein</fullName>
    </recommendedName>
</protein>
<name>A0A178M7Z1_9PROT</name>
<dbReference type="GO" id="GO:0031640">
    <property type="term" value="P:killing of cells of another organism"/>
    <property type="evidence" value="ECO:0007669"/>
    <property type="project" value="UniProtKB-KW"/>
</dbReference>
<comment type="caution">
    <text evidence="4">The sequence shown here is derived from an EMBL/GenBank/DDBJ whole genome shotgun (WGS) entry which is preliminary data.</text>
</comment>
<evidence type="ECO:0000313" key="4">
    <source>
        <dbReference type="EMBL" id="OAN44653.1"/>
    </source>
</evidence>
<keyword evidence="5" id="KW-1185">Reference proteome</keyword>
<feature type="domain" description="Peptidoglycan binding-like" evidence="3">
    <location>
        <begin position="12"/>
        <end position="66"/>
    </location>
</feature>